<dbReference type="PANTHER" id="PTHR30466">
    <property type="entry name" value="FLAVIN REDUCTASE"/>
    <property type="match status" value="1"/>
</dbReference>
<organism evidence="4 5">
    <name type="scientific">Leucothrix pacifica</name>
    <dbReference type="NCBI Taxonomy" id="1247513"/>
    <lineage>
        <taxon>Bacteria</taxon>
        <taxon>Pseudomonadati</taxon>
        <taxon>Pseudomonadota</taxon>
        <taxon>Gammaproteobacteria</taxon>
        <taxon>Thiotrichales</taxon>
        <taxon>Thiotrichaceae</taxon>
        <taxon>Leucothrix</taxon>
    </lineage>
</organism>
<evidence type="ECO:0000313" key="5">
    <source>
        <dbReference type="Proteomes" id="UP000245539"/>
    </source>
</evidence>
<feature type="domain" description="Flavin reductase like" evidence="3">
    <location>
        <begin position="15"/>
        <end position="159"/>
    </location>
</feature>
<proteinExistence type="inferred from homology"/>
<dbReference type="InterPro" id="IPR050268">
    <property type="entry name" value="NADH-dep_flavin_reductase"/>
</dbReference>
<keyword evidence="5" id="KW-1185">Reference proteome</keyword>
<dbReference type="GO" id="GO:0010181">
    <property type="term" value="F:FMN binding"/>
    <property type="evidence" value="ECO:0007669"/>
    <property type="project" value="InterPro"/>
</dbReference>
<dbReference type="Gene3D" id="2.30.110.10">
    <property type="entry name" value="Electron Transport, Fmn-binding Protein, Chain A"/>
    <property type="match status" value="1"/>
</dbReference>
<dbReference type="InterPro" id="IPR012349">
    <property type="entry name" value="Split_barrel_FMN-bd"/>
</dbReference>
<dbReference type="EMBL" id="QGKM01000008">
    <property type="protein sequence ID" value="PWQ99814.1"/>
    <property type="molecule type" value="Genomic_DNA"/>
</dbReference>
<comment type="similarity">
    <text evidence="1">Belongs to the non-flavoprotein flavin reductase family.</text>
</comment>
<evidence type="ECO:0000256" key="1">
    <source>
        <dbReference type="ARBA" id="ARBA00008898"/>
    </source>
</evidence>
<gene>
    <name evidence="4" type="ORF">DKW60_04890</name>
</gene>
<dbReference type="PANTHER" id="PTHR30466:SF11">
    <property type="entry name" value="FLAVIN-DEPENDENT MONOOXYGENASE, REDUCTASE SUBUNIT HSAB"/>
    <property type="match status" value="1"/>
</dbReference>
<evidence type="ECO:0000256" key="2">
    <source>
        <dbReference type="ARBA" id="ARBA00023002"/>
    </source>
</evidence>
<dbReference type="Proteomes" id="UP000245539">
    <property type="component" value="Unassembled WGS sequence"/>
</dbReference>
<protein>
    <recommendedName>
        <fullName evidence="3">Flavin reductase like domain-containing protein</fullName>
    </recommendedName>
</protein>
<dbReference type="AlphaFoldDB" id="A0A317CMS7"/>
<dbReference type="OrthoDB" id="9792858at2"/>
<dbReference type="InterPro" id="IPR002563">
    <property type="entry name" value="Flavin_Rdtase-like_dom"/>
</dbReference>
<dbReference type="Pfam" id="PF01613">
    <property type="entry name" value="Flavin_Reduct"/>
    <property type="match status" value="1"/>
</dbReference>
<name>A0A317CMS7_9GAMM</name>
<accession>A0A317CMS7</accession>
<dbReference type="RefSeq" id="WP_109836547.1">
    <property type="nucleotide sequence ID" value="NZ_QGKM01000008.1"/>
</dbReference>
<reference evidence="4 5" key="1">
    <citation type="submission" date="2018-05" db="EMBL/GenBank/DDBJ databases">
        <title>Leucothrix arctica sp. nov., isolated from Arctic seawater.</title>
        <authorList>
            <person name="Choi A."/>
            <person name="Baek K."/>
        </authorList>
    </citation>
    <scope>NUCLEOTIDE SEQUENCE [LARGE SCALE GENOMIC DNA]</scope>
    <source>
        <strain evidence="4 5">JCM 18388</strain>
    </source>
</reference>
<dbReference type="GO" id="GO:0042602">
    <property type="term" value="F:riboflavin reductase (NADPH) activity"/>
    <property type="evidence" value="ECO:0007669"/>
    <property type="project" value="TreeGrafter"/>
</dbReference>
<dbReference type="SUPFAM" id="SSF50475">
    <property type="entry name" value="FMN-binding split barrel"/>
    <property type="match status" value="1"/>
</dbReference>
<dbReference type="SMART" id="SM00903">
    <property type="entry name" value="Flavin_Reduct"/>
    <property type="match status" value="1"/>
</dbReference>
<sequence>MQKQTIDKHDFRKALGQFPTGVTIITTVSDTGEHIGMTASSFNSVSMNPPLILWSIDHRAHSLEIFENCEHFAVNILGEQQRDLSNLFASTGADKFKDTDFTEGAGKVPLLPNCVAQLECKTWNTYDGGDHTIIVGEVLSLRHDDSESALVFYQGDYAEIK</sequence>
<keyword evidence="2" id="KW-0560">Oxidoreductase</keyword>
<evidence type="ECO:0000313" key="4">
    <source>
        <dbReference type="EMBL" id="PWQ99814.1"/>
    </source>
</evidence>
<evidence type="ECO:0000259" key="3">
    <source>
        <dbReference type="SMART" id="SM00903"/>
    </source>
</evidence>
<comment type="caution">
    <text evidence="4">The sequence shown here is derived from an EMBL/GenBank/DDBJ whole genome shotgun (WGS) entry which is preliminary data.</text>
</comment>